<dbReference type="InterPro" id="IPR036390">
    <property type="entry name" value="WH_DNA-bd_sf"/>
</dbReference>
<dbReference type="GO" id="GO:0003677">
    <property type="term" value="F:DNA binding"/>
    <property type="evidence" value="ECO:0007669"/>
    <property type="project" value="UniProtKB-KW"/>
</dbReference>
<dbReference type="InterPro" id="IPR000524">
    <property type="entry name" value="Tscrpt_reg_HTH_GntR"/>
</dbReference>
<keyword evidence="3" id="KW-0804">Transcription</keyword>
<dbReference type="InterPro" id="IPR036388">
    <property type="entry name" value="WH-like_DNA-bd_sf"/>
</dbReference>
<dbReference type="PANTHER" id="PTHR43537:SF50">
    <property type="entry name" value="TRANSCRIPTIONAL REGULATORY PROTEIN"/>
    <property type="match status" value="1"/>
</dbReference>
<dbReference type="Pfam" id="PF07729">
    <property type="entry name" value="FCD"/>
    <property type="match status" value="1"/>
</dbReference>
<dbReference type="SUPFAM" id="SSF46785">
    <property type="entry name" value="Winged helix' DNA-binding domain"/>
    <property type="match status" value="1"/>
</dbReference>
<accession>A0A242N307</accession>
<evidence type="ECO:0000256" key="2">
    <source>
        <dbReference type="ARBA" id="ARBA00023125"/>
    </source>
</evidence>
<dbReference type="CDD" id="cd07377">
    <property type="entry name" value="WHTH_GntR"/>
    <property type="match status" value="1"/>
</dbReference>
<name>A0A242N307_CABSO</name>
<dbReference type="SUPFAM" id="SSF48008">
    <property type="entry name" value="GntR ligand-binding domain-like"/>
    <property type="match status" value="1"/>
</dbReference>
<keyword evidence="2" id="KW-0238">DNA-binding</keyword>
<protein>
    <submittedName>
        <fullName evidence="5">Transcriptional regulator, GntR family</fullName>
    </submittedName>
</protein>
<dbReference type="GO" id="GO:0003700">
    <property type="term" value="F:DNA-binding transcription factor activity"/>
    <property type="evidence" value="ECO:0007669"/>
    <property type="project" value="InterPro"/>
</dbReference>
<sequence>MTAGCSHARRFAFRYNMTLEQEDENDIPAGIDPVDELLSQQIAQRLRTLIATDELKPGERLRERTLAERLQVSRTPLREALKELAGDGLVVVLPKRGAVVADLGAQQIGEKLDVLGVIEAFGGERACSLATENELAEIRALHHEMHAAYERRDRLTYFNLNQAIHKSIIAAAKNETLQQMHERLNRQLYRYRFQGSVTSETWHTAIDEHEVIIKLLSARRGKELGEFLQRHVHSTWEQLAPAENDGAPVAAGKLSVA</sequence>
<dbReference type="SMART" id="SM00345">
    <property type="entry name" value="HTH_GNTR"/>
    <property type="match status" value="1"/>
</dbReference>
<gene>
    <name evidence="5" type="ORF">PAMC26510_07590</name>
</gene>
<organism evidence="5 6">
    <name type="scientific">Caballeronia sordidicola</name>
    <name type="common">Burkholderia sordidicola</name>
    <dbReference type="NCBI Taxonomy" id="196367"/>
    <lineage>
        <taxon>Bacteria</taxon>
        <taxon>Pseudomonadati</taxon>
        <taxon>Pseudomonadota</taxon>
        <taxon>Betaproteobacteria</taxon>
        <taxon>Burkholderiales</taxon>
        <taxon>Burkholderiaceae</taxon>
        <taxon>Caballeronia</taxon>
    </lineage>
</organism>
<feature type="domain" description="HTH gntR-type" evidence="4">
    <location>
        <begin position="36"/>
        <end position="103"/>
    </location>
</feature>
<evidence type="ECO:0000256" key="3">
    <source>
        <dbReference type="ARBA" id="ARBA00023163"/>
    </source>
</evidence>
<comment type="caution">
    <text evidence="5">The sequence shown here is derived from an EMBL/GenBank/DDBJ whole genome shotgun (WGS) entry which is preliminary data.</text>
</comment>
<dbReference type="Gene3D" id="1.20.120.530">
    <property type="entry name" value="GntR ligand-binding domain-like"/>
    <property type="match status" value="1"/>
</dbReference>
<reference evidence="5 6" key="1">
    <citation type="submission" date="2017-03" db="EMBL/GenBank/DDBJ databases">
        <title>Genome analysis of strain PAMC 26510.</title>
        <authorList>
            <person name="Oh H.-M."/>
            <person name="Yang J.-A."/>
        </authorList>
    </citation>
    <scope>NUCLEOTIDE SEQUENCE [LARGE SCALE GENOMIC DNA]</scope>
    <source>
        <strain evidence="5 6">PAMC 26510</strain>
    </source>
</reference>
<dbReference type="Pfam" id="PF00392">
    <property type="entry name" value="GntR"/>
    <property type="match status" value="1"/>
</dbReference>
<proteinExistence type="predicted"/>
<evidence type="ECO:0000256" key="1">
    <source>
        <dbReference type="ARBA" id="ARBA00023015"/>
    </source>
</evidence>
<evidence type="ECO:0000313" key="6">
    <source>
        <dbReference type="Proteomes" id="UP000194546"/>
    </source>
</evidence>
<keyword evidence="1" id="KW-0805">Transcription regulation</keyword>
<dbReference type="Gene3D" id="1.10.10.10">
    <property type="entry name" value="Winged helix-like DNA-binding domain superfamily/Winged helix DNA-binding domain"/>
    <property type="match status" value="1"/>
</dbReference>
<dbReference type="InterPro" id="IPR011711">
    <property type="entry name" value="GntR_C"/>
</dbReference>
<dbReference type="EMBL" id="NBTY01000049">
    <property type="protein sequence ID" value="OTP77963.1"/>
    <property type="molecule type" value="Genomic_DNA"/>
</dbReference>
<dbReference type="PRINTS" id="PR00035">
    <property type="entry name" value="HTHGNTR"/>
</dbReference>
<dbReference type="InterPro" id="IPR008920">
    <property type="entry name" value="TF_FadR/GntR_C"/>
</dbReference>
<dbReference type="PROSITE" id="PS50949">
    <property type="entry name" value="HTH_GNTR"/>
    <property type="match status" value="1"/>
</dbReference>
<dbReference type="PANTHER" id="PTHR43537">
    <property type="entry name" value="TRANSCRIPTIONAL REGULATOR, GNTR FAMILY"/>
    <property type="match status" value="1"/>
</dbReference>
<evidence type="ECO:0000259" key="4">
    <source>
        <dbReference type="PROSITE" id="PS50949"/>
    </source>
</evidence>
<dbReference type="SMART" id="SM00895">
    <property type="entry name" value="FCD"/>
    <property type="match status" value="1"/>
</dbReference>
<dbReference type="AlphaFoldDB" id="A0A242N307"/>
<dbReference type="Proteomes" id="UP000194546">
    <property type="component" value="Unassembled WGS sequence"/>
</dbReference>
<evidence type="ECO:0000313" key="5">
    <source>
        <dbReference type="EMBL" id="OTP77963.1"/>
    </source>
</evidence>